<dbReference type="Proteomes" id="UP000483035">
    <property type="component" value="Unassembled WGS sequence"/>
</dbReference>
<evidence type="ECO:0000256" key="1">
    <source>
        <dbReference type="SAM" id="MobiDB-lite"/>
    </source>
</evidence>
<dbReference type="EMBL" id="WUEY01000028">
    <property type="protein sequence ID" value="NEI74317.1"/>
    <property type="molecule type" value="Genomic_DNA"/>
</dbReference>
<dbReference type="AlphaFoldDB" id="A0A6L9UJK8"/>
<accession>A0A6L9UJK8</accession>
<dbReference type="RefSeq" id="WP_163993447.1">
    <property type="nucleotide sequence ID" value="NZ_WUEY01000028.1"/>
</dbReference>
<sequence>MTVTKGKKAIIPKPAKPTRTGVAAKKGPAASRTPPTAESVTDYLQLVFDLPQLSEGAVRCYRGEADATWKLKPSIMRGVRSEAENRIFSELMLEAPTEFSSDKAMFDKLVRAQHYGLPTRLLDVSLNPLVGLYFACNEEPLDDKDGRVRVFDFVEKRVKYADSDTISLICNLARLSDGERSEISSAYSSAISKENLQKFRSLPAVERLLQFVRVEKPYFLNLVKPSDLFRYFFVYPAKNNRRVIAQSGAFIAAGLLRYRSPETTTSYDLHTIVVPAAKKAQIRNELDTININSRTMFPEVEFASKYIRRKWTI</sequence>
<feature type="region of interest" description="Disordered" evidence="1">
    <location>
        <begin position="1"/>
        <end position="36"/>
    </location>
</feature>
<dbReference type="InterPro" id="IPR014966">
    <property type="entry name" value="FRG-dom"/>
</dbReference>
<proteinExistence type="predicted"/>
<evidence type="ECO:0000259" key="2">
    <source>
        <dbReference type="SMART" id="SM00901"/>
    </source>
</evidence>
<name>A0A6L9UJK8_9HYPH</name>
<comment type="caution">
    <text evidence="3">The sequence shown here is derived from an EMBL/GenBank/DDBJ whole genome shotgun (WGS) entry which is preliminary data.</text>
</comment>
<evidence type="ECO:0000313" key="3">
    <source>
        <dbReference type="EMBL" id="NEI74317.1"/>
    </source>
</evidence>
<evidence type="ECO:0000313" key="4">
    <source>
        <dbReference type="Proteomes" id="UP000483035"/>
    </source>
</evidence>
<protein>
    <submittedName>
        <fullName evidence="3">FRG domain-containing protein</fullName>
    </submittedName>
</protein>
<feature type="domain" description="FRG" evidence="2">
    <location>
        <begin position="55"/>
        <end position="149"/>
    </location>
</feature>
<feature type="compositionally biased region" description="Basic residues" evidence="1">
    <location>
        <begin position="1"/>
        <end position="10"/>
    </location>
</feature>
<gene>
    <name evidence="3" type="ORF">GR212_32700</name>
</gene>
<organism evidence="3 4">
    <name type="scientific">Rhizobium lusitanum</name>
    <dbReference type="NCBI Taxonomy" id="293958"/>
    <lineage>
        <taxon>Bacteria</taxon>
        <taxon>Pseudomonadati</taxon>
        <taxon>Pseudomonadota</taxon>
        <taxon>Alphaproteobacteria</taxon>
        <taxon>Hyphomicrobiales</taxon>
        <taxon>Rhizobiaceae</taxon>
        <taxon>Rhizobium/Agrobacterium group</taxon>
        <taxon>Rhizobium</taxon>
    </lineage>
</organism>
<dbReference type="SMART" id="SM00901">
    <property type="entry name" value="FRG"/>
    <property type="match status" value="1"/>
</dbReference>
<dbReference type="Pfam" id="PF08867">
    <property type="entry name" value="FRG"/>
    <property type="match status" value="1"/>
</dbReference>
<reference evidence="3 4" key="1">
    <citation type="submission" date="2019-12" db="EMBL/GenBank/DDBJ databases">
        <title>Rhizobium genotypes associated with high levels of biological nitrogen fixation by grain legumes in a temperate-maritime cropping system.</title>
        <authorList>
            <person name="Maluk M."/>
            <person name="Francesc Ferrando Molina F."/>
            <person name="Lopez Del Egido L."/>
            <person name="Lafos M."/>
            <person name="Langarica-Fuentes A."/>
            <person name="Gebre Yohannes G."/>
            <person name="Young M.W."/>
            <person name="Martin P."/>
            <person name="Gantlett R."/>
            <person name="Kenicer G."/>
            <person name="Hawes C."/>
            <person name="Begg G.S."/>
            <person name="Quilliam R.S."/>
            <person name="Squire G.R."/>
            <person name="Poole P.S."/>
            <person name="Young P.W."/>
            <person name="Iannetta P.M."/>
            <person name="James E.K."/>
        </authorList>
    </citation>
    <scope>NUCLEOTIDE SEQUENCE [LARGE SCALE GENOMIC DNA]</scope>
    <source>
        <strain evidence="3 4">JHI1118</strain>
    </source>
</reference>